<reference evidence="1 2" key="1">
    <citation type="submission" date="2019-05" db="EMBL/GenBank/DDBJ databases">
        <authorList>
            <person name="Chen C."/>
        </authorList>
    </citation>
    <scope>NUCLEOTIDE SEQUENCE [LARGE SCALE GENOMIC DNA]</scope>
    <source>
        <strain evidence="1 2">HB172198</strain>
    </source>
</reference>
<dbReference type="KEGG" id="palo:E6C60_0997"/>
<name>A0A4P8XH80_9BACL</name>
<evidence type="ECO:0000313" key="1">
    <source>
        <dbReference type="EMBL" id="QCT01715.1"/>
    </source>
</evidence>
<dbReference type="AlphaFoldDB" id="A0A4P8XH80"/>
<evidence type="ECO:0000313" key="2">
    <source>
        <dbReference type="Proteomes" id="UP000300879"/>
    </source>
</evidence>
<organism evidence="1 2">
    <name type="scientific">Paenibacillus algicola</name>
    <dbReference type="NCBI Taxonomy" id="2565926"/>
    <lineage>
        <taxon>Bacteria</taxon>
        <taxon>Bacillati</taxon>
        <taxon>Bacillota</taxon>
        <taxon>Bacilli</taxon>
        <taxon>Bacillales</taxon>
        <taxon>Paenibacillaceae</taxon>
        <taxon>Paenibacillus</taxon>
    </lineage>
</organism>
<dbReference type="Proteomes" id="UP000300879">
    <property type="component" value="Chromosome"/>
</dbReference>
<keyword evidence="2" id="KW-1185">Reference proteome</keyword>
<accession>A0A4P8XH80</accession>
<gene>
    <name evidence="1" type="ORF">E6C60_0997</name>
</gene>
<protein>
    <submittedName>
        <fullName evidence="1">Uncharacterized protein</fullName>
    </submittedName>
</protein>
<proteinExistence type="predicted"/>
<sequence length="58" mass="6337">MDTKPLPLTGAAFIIRSGRRDQVHLLVQACTDFLLFNSFGGGTHELFTTAPPRGGPYF</sequence>
<dbReference type="EMBL" id="CP040396">
    <property type="protein sequence ID" value="QCT01715.1"/>
    <property type="molecule type" value="Genomic_DNA"/>
</dbReference>